<dbReference type="EMBL" id="VYKK01000015">
    <property type="protein sequence ID" value="KAA9004132.1"/>
    <property type="molecule type" value="Genomic_DNA"/>
</dbReference>
<keyword evidence="2" id="KW-1185">Reference proteome</keyword>
<dbReference type="AlphaFoldDB" id="A0A5J5G946"/>
<accession>A0A5J5G946</accession>
<sequence>MQHWFSRFWRQLGLCLVVLWGAVHLIGAVRQPEVSLSSSLPGGSIPAASLSPAPPDRLPLIYSEVCAFLSTLPSSRFIERLQTDADRIEIRYYADYQNYAFAHPHLPDAEPEYNRLFKSRDSLISLLMQQSASLFRQFPVTATIEIYAHGPGQALYLLSITQGSLKSFDSSSPNVQDIEPAWATPEGRNAFAERFILISDKS</sequence>
<proteinExistence type="predicted"/>
<dbReference type="Proteomes" id="UP000367750">
    <property type="component" value="Unassembled WGS sequence"/>
</dbReference>
<evidence type="ECO:0000313" key="2">
    <source>
        <dbReference type="Proteomes" id="UP000367750"/>
    </source>
</evidence>
<protein>
    <recommendedName>
        <fullName evidence="3">DUF4825 domain-containing protein</fullName>
    </recommendedName>
</protein>
<organism evidence="1 2">
    <name type="scientific">Paenibacillus spiritus</name>
    <dbReference type="NCBI Taxonomy" id="2496557"/>
    <lineage>
        <taxon>Bacteria</taxon>
        <taxon>Bacillati</taxon>
        <taxon>Bacillota</taxon>
        <taxon>Bacilli</taxon>
        <taxon>Bacillales</taxon>
        <taxon>Paenibacillaceae</taxon>
        <taxon>Paenibacillus</taxon>
    </lineage>
</organism>
<gene>
    <name evidence="1" type="ORF">F4V43_12085</name>
</gene>
<evidence type="ECO:0008006" key="3">
    <source>
        <dbReference type="Google" id="ProtNLM"/>
    </source>
</evidence>
<reference evidence="1 2" key="1">
    <citation type="submission" date="2019-09" db="EMBL/GenBank/DDBJ databases">
        <title>Bacillus ochoae sp. nov., Paenibacillus whitsoniae sp. nov., Paenibacillus spiritus sp. nov. Isolated from the Mars Exploration Rover during spacecraft assembly.</title>
        <authorList>
            <person name="Seuylemezian A."/>
            <person name="Vaishampayan P."/>
        </authorList>
    </citation>
    <scope>NUCLEOTIDE SEQUENCE [LARGE SCALE GENOMIC DNA]</scope>
    <source>
        <strain evidence="1 2">MER_111</strain>
    </source>
</reference>
<comment type="caution">
    <text evidence="1">The sequence shown here is derived from an EMBL/GenBank/DDBJ whole genome shotgun (WGS) entry which is preliminary data.</text>
</comment>
<name>A0A5J5G946_9BACL</name>
<dbReference type="RefSeq" id="WP_150458486.1">
    <property type="nucleotide sequence ID" value="NZ_VYKK01000015.1"/>
</dbReference>
<dbReference type="OrthoDB" id="2871100at2"/>
<evidence type="ECO:0000313" key="1">
    <source>
        <dbReference type="EMBL" id="KAA9004132.1"/>
    </source>
</evidence>